<accession>A0ABZ3H3D1</accession>
<dbReference type="GeneID" id="90448333"/>
<dbReference type="Gene3D" id="3.30.2130.30">
    <property type="match status" value="1"/>
</dbReference>
<reference evidence="3 4" key="1">
    <citation type="submission" date="2021-11" db="EMBL/GenBank/DDBJ databases">
        <title>Whole genome of Geoglobus acetivorans.</title>
        <authorList>
            <person name="Liu D."/>
        </authorList>
    </citation>
    <scope>NUCLEOTIDE SEQUENCE [LARGE SCALE GENOMIC DNA]</scope>
    <source>
        <strain evidence="3 4">SBH6</strain>
    </source>
</reference>
<protein>
    <submittedName>
        <fullName evidence="3">THUMP domain-containing protein</fullName>
    </submittedName>
</protein>
<organism evidence="3 4">
    <name type="scientific">Geoglobus acetivorans</name>
    <dbReference type="NCBI Taxonomy" id="565033"/>
    <lineage>
        <taxon>Archaea</taxon>
        <taxon>Methanobacteriati</taxon>
        <taxon>Methanobacteriota</taxon>
        <taxon>Archaeoglobi</taxon>
        <taxon>Archaeoglobales</taxon>
        <taxon>Archaeoglobaceae</taxon>
        <taxon>Geoglobus</taxon>
    </lineage>
</organism>
<dbReference type="SMART" id="SM00981">
    <property type="entry name" value="THUMP"/>
    <property type="match status" value="1"/>
</dbReference>
<dbReference type="SUPFAM" id="SSF143437">
    <property type="entry name" value="THUMP domain-like"/>
    <property type="match status" value="1"/>
</dbReference>
<keyword evidence="4" id="KW-1185">Reference proteome</keyword>
<dbReference type="RefSeq" id="WP_193806497.1">
    <property type="nucleotide sequence ID" value="NZ_CP087714.1"/>
</dbReference>
<evidence type="ECO:0000256" key="1">
    <source>
        <dbReference type="PROSITE-ProRule" id="PRU00529"/>
    </source>
</evidence>
<gene>
    <name evidence="3" type="ORF">LPQ35_01570</name>
</gene>
<dbReference type="CDD" id="cd11715">
    <property type="entry name" value="THUMP_AdoMetMT"/>
    <property type="match status" value="1"/>
</dbReference>
<dbReference type="Pfam" id="PF02926">
    <property type="entry name" value="THUMP"/>
    <property type="match status" value="1"/>
</dbReference>
<dbReference type="PROSITE" id="PS51165">
    <property type="entry name" value="THUMP"/>
    <property type="match status" value="1"/>
</dbReference>
<evidence type="ECO:0000313" key="3">
    <source>
        <dbReference type="EMBL" id="XAT64081.1"/>
    </source>
</evidence>
<evidence type="ECO:0000313" key="4">
    <source>
        <dbReference type="Proteomes" id="UP001492541"/>
    </source>
</evidence>
<proteinExistence type="predicted"/>
<sequence>MFFRSDCEKIPLMHCMLRTAEWIVLLLERDEAENLEDIYRIVRGVDFSFIRPDWSSAVRATRAGDHDFTSIDIGRAAGKAVIDSYKEKRCTKLRVNLNEPNVIVQCDLTGTDYMVGMDMTGTEDSTKGVTGHTIIQHRSTRL</sequence>
<feature type="domain" description="THUMP" evidence="2">
    <location>
        <begin position="8"/>
        <end position="119"/>
    </location>
</feature>
<evidence type="ECO:0000259" key="2">
    <source>
        <dbReference type="PROSITE" id="PS51165"/>
    </source>
</evidence>
<name>A0ABZ3H3D1_GEOAI</name>
<dbReference type="EMBL" id="CP087714">
    <property type="protein sequence ID" value="XAT64081.1"/>
    <property type="molecule type" value="Genomic_DNA"/>
</dbReference>
<dbReference type="Proteomes" id="UP001492541">
    <property type="component" value="Chromosome"/>
</dbReference>
<dbReference type="InterPro" id="IPR004114">
    <property type="entry name" value="THUMP_dom"/>
</dbReference>
<keyword evidence="1" id="KW-0694">RNA-binding</keyword>